<evidence type="ECO:0000259" key="2">
    <source>
        <dbReference type="Pfam" id="PF01878"/>
    </source>
</evidence>
<dbReference type="InterPro" id="IPR002740">
    <property type="entry name" value="EVE_domain"/>
</dbReference>
<proteinExistence type="inferred from homology"/>
<reference evidence="3" key="1">
    <citation type="submission" date="2022-03" db="EMBL/GenBank/DDBJ databases">
        <title>Cryobacterium sp. nov. strain ZS14-85, isolated from Antarctic soil.</title>
        <authorList>
            <person name="Li J."/>
            <person name="Niu G."/>
        </authorList>
    </citation>
    <scope>NUCLEOTIDE SEQUENCE</scope>
    <source>
        <strain evidence="3">ZS14-85</strain>
    </source>
</reference>
<sequence length="144" mass="16717">MAIRYWLGVAQRDNVRRGVAMGFAQAGYRLRTTLEGMRESDGVVYYSPKTAVEGELLREFTAIGFVAEGNAYEFRDPATPSGTYVPWRRRIDYDTDAVSASIRPLLNVLEFTRSDPDWGYQLRRGLLEISRHDYDLIRRQMRRM</sequence>
<dbReference type="SUPFAM" id="SSF88697">
    <property type="entry name" value="PUA domain-like"/>
    <property type="match status" value="1"/>
</dbReference>
<keyword evidence="4" id="KW-1185">Reference proteome</keyword>
<dbReference type="InterPro" id="IPR015947">
    <property type="entry name" value="PUA-like_sf"/>
</dbReference>
<gene>
    <name evidence="3" type="ORF">MQH31_10150</name>
</gene>
<dbReference type="RefSeq" id="WP_241976433.1">
    <property type="nucleotide sequence ID" value="NZ_JALGAR010000002.1"/>
</dbReference>
<organism evidence="3 4">
    <name type="scientific">Cryobacterium zhongshanensis</name>
    <dbReference type="NCBI Taxonomy" id="2928153"/>
    <lineage>
        <taxon>Bacteria</taxon>
        <taxon>Bacillati</taxon>
        <taxon>Actinomycetota</taxon>
        <taxon>Actinomycetes</taxon>
        <taxon>Micrococcales</taxon>
        <taxon>Microbacteriaceae</taxon>
        <taxon>Cryobacterium</taxon>
    </lineage>
</organism>
<dbReference type="Gene3D" id="3.10.590.10">
    <property type="entry name" value="ph1033 like domains"/>
    <property type="match status" value="1"/>
</dbReference>
<dbReference type="HAMAP" id="MF_00771">
    <property type="entry name" value="UPF0310"/>
    <property type="match status" value="1"/>
</dbReference>
<dbReference type="Proteomes" id="UP001165341">
    <property type="component" value="Unassembled WGS sequence"/>
</dbReference>
<accession>A0AA41QW22</accession>
<comment type="caution">
    <text evidence="3">The sequence shown here is derived from an EMBL/GenBank/DDBJ whole genome shotgun (WGS) entry which is preliminary data.</text>
</comment>
<evidence type="ECO:0000313" key="3">
    <source>
        <dbReference type="EMBL" id="MCI4658167.1"/>
    </source>
</evidence>
<dbReference type="CDD" id="cd21132">
    <property type="entry name" value="EVE-like"/>
    <property type="match status" value="1"/>
</dbReference>
<feature type="domain" description="EVE" evidence="2">
    <location>
        <begin position="4"/>
        <end position="139"/>
    </location>
</feature>
<dbReference type="Pfam" id="PF01878">
    <property type="entry name" value="EVE"/>
    <property type="match status" value="1"/>
</dbReference>
<protein>
    <recommendedName>
        <fullName evidence="1">UPF0310 protein MQH31_10150</fullName>
    </recommendedName>
</protein>
<dbReference type="EMBL" id="JALGAR010000002">
    <property type="protein sequence ID" value="MCI4658167.1"/>
    <property type="molecule type" value="Genomic_DNA"/>
</dbReference>
<name>A0AA41QW22_9MICO</name>
<comment type="similarity">
    <text evidence="1">Belongs to the UPF0310 family.</text>
</comment>
<dbReference type="InterPro" id="IPR022996">
    <property type="entry name" value="UPF0310"/>
</dbReference>
<dbReference type="AlphaFoldDB" id="A0AA41QW22"/>
<evidence type="ECO:0000313" key="4">
    <source>
        <dbReference type="Proteomes" id="UP001165341"/>
    </source>
</evidence>
<evidence type="ECO:0000256" key="1">
    <source>
        <dbReference type="HAMAP-Rule" id="MF_00771"/>
    </source>
</evidence>